<dbReference type="SUPFAM" id="SSF51430">
    <property type="entry name" value="NAD(P)-linked oxidoreductase"/>
    <property type="match status" value="1"/>
</dbReference>
<sequence>MPASNGINIIFGAAGYGENMESMGLDSHAIAQEQLQVLADEGITTLDTAELYQGSEAELAYQKAPERFVIHTKLKGGFAPGRDKAAIIAAGEESLRLLKVDQVDVLYIHAPDQQTPVLEQAQAYDVLYKKGVFERLGLSNFTPEDVKEFYETAKCHDCVLPSVYQGSYSPIGRLPETELLPLLRSLNIAYNAYSPIAGGLLTKTKEQFLQGVSRFNPSTRLGQIYQFLFNKPSFLQALDRWGEIATEAGMPRAELAYRWVVYHSALKGEHDDGIILGARDAAQLRESIRFIRTGPLPEHLAKEVDGVWDLVRQDAALDNWNGFFKVVMQ</sequence>
<dbReference type="PANTHER" id="PTHR43364">
    <property type="entry name" value="NADH-SPECIFIC METHYLGLYOXAL REDUCTASE-RELATED"/>
    <property type="match status" value="1"/>
</dbReference>
<evidence type="ECO:0000313" key="4">
    <source>
        <dbReference type="Proteomes" id="UP000813444"/>
    </source>
</evidence>
<dbReference type="GO" id="GO:0016491">
    <property type="term" value="F:oxidoreductase activity"/>
    <property type="evidence" value="ECO:0007669"/>
    <property type="project" value="UniProtKB-KW"/>
</dbReference>
<name>A0A8K0SDY8_9HYPO</name>
<protein>
    <submittedName>
        <fullName evidence="3">Oxidoreductase</fullName>
    </submittedName>
</protein>
<organism evidence="3 4">
    <name type="scientific">Stachybotrys elegans</name>
    <dbReference type="NCBI Taxonomy" id="80388"/>
    <lineage>
        <taxon>Eukaryota</taxon>
        <taxon>Fungi</taxon>
        <taxon>Dikarya</taxon>
        <taxon>Ascomycota</taxon>
        <taxon>Pezizomycotina</taxon>
        <taxon>Sordariomycetes</taxon>
        <taxon>Hypocreomycetidae</taxon>
        <taxon>Hypocreales</taxon>
        <taxon>Stachybotryaceae</taxon>
        <taxon>Stachybotrys</taxon>
    </lineage>
</organism>
<accession>A0A8K0SDY8</accession>
<dbReference type="InterPro" id="IPR036812">
    <property type="entry name" value="NAD(P)_OxRdtase_dom_sf"/>
</dbReference>
<dbReference type="EMBL" id="JAGPNK010000027">
    <property type="protein sequence ID" value="KAH7303914.1"/>
    <property type="molecule type" value="Genomic_DNA"/>
</dbReference>
<gene>
    <name evidence="3" type="ORF">B0I35DRAFT_445917</name>
</gene>
<comment type="caution">
    <text evidence="3">The sequence shown here is derived from an EMBL/GenBank/DDBJ whole genome shotgun (WGS) entry which is preliminary data.</text>
</comment>
<evidence type="ECO:0000256" key="1">
    <source>
        <dbReference type="ARBA" id="ARBA00023002"/>
    </source>
</evidence>
<feature type="domain" description="NADP-dependent oxidoreductase" evidence="2">
    <location>
        <begin position="9"/>
        <end position="308"/>
    </location>
</feature>
<dbReference type="InterPro" id="IPR023210">
    <property type="entry name" value="NADP_OxRdtase_dom"/>
</dbReference>
<dbReference type="Pfam" id="PF00248">
    <property type="entry name" value="Aldo_ket_red"/>
    <property type="match status" value="1"/>
</dbReference>
<dbReference type="OrthoDB" id="2310150at2759"/>
<keyword evidence="4" id="KW-1185">Reference proteome</keyword>
<dbReference type="InterPro" id="IPR050523">
    <property type="entry name" value="AKR_Detox_Biosynth"/>
</dbReference>
<dbReference type="AlphaFoldDB" id="A0A8K0SDY8"/>
<keyword evidence="1" id="KW-0560">Oxidoreductase</keyword>
<reference evidence="3" key="1">
    <citation type="journal article" date="2021" name="Nat. Commun.">
        <title>Genetic determinants of endophytism in the Arabidopsis root mycobiome.</title>
        <authorList>
            <person name="Mesny F."/>
            <person name="Miyauchi S."/>
            <person name="Thiergart T."/>
            <person name="Pickel B."/>
            <person name="Atanasova L."/>
            <person name="Karlsson M."/>
            <person name="Huettel B."/>
            <person name="Barry K.W."/>
            <person name="Haridas S."/>
            <person name="Chen C."/>
            <person name="Bauer D."/>
            <person name="Andreopoulos W."/>
            <person name="Pangilinan J."/>
            <person name="LaButti K."/>
            <person name="Riley R."/>
            <person name="Lipzen A."/>
            <person name="Clum A."/>
            <person name="Drula E."/>
            <person name="Henrissat B."/>
            <person name="Kohler A."/>
            <person name="Grigoriev I.V."/>
            <person name="Martin F.M."/>
            <person name="Hacquard S."/>
        </authorList>
    </citation>
    <scope>NUCLEOTIDE SEQUENCE</scope>
    <source>
        <strain evidence="3">MPI-CAGE-CH-0235</strain>
    </source>
</reference>
<dbReference type="Proteomes" id="UP000813444">
    <property type="component" value="Unassembled WGS sequence"/>
</dbReference>
<evidence type="ECO:0000313" key="3">
    <source>
        <dbReference type="EMBL" id="KAH7303914.1"/>
    </source>
</evidence>
<proteinExistence type="predicted"/>
<dbReference type="PANTHER" id="PTHR43364:SF4">
    <property type="entry name" value="NAD(P)-LINKED OXIDOREDUCTASE SUPERFAMILY PROTEIN"/>
    <property type="match status" value="1"/>
</dbReference>
<evidence type="ECO:0000259" key="2">
    <source>
        <dbReference type="Pfam" id="PF00248"/>
    </source>
</evidence>
<dbReference type="Gene3D" id="3.20.20.100">
    <property type="entry name" value="NADP-dependent oxidoreductase domain"/>
    <property type="match status" value="1"/>
</dbReference>